<dbReference type="Gene3D" id="3.30.1540.10">
    <property type="entry name" value="formyl-coa transferase, domain 3"/>
    <property type="match status" value="1"/>
</dbReference>
<dbReference type="Gene3D" id="3.40.50.10540">
    <property type="entry name" value="Crotonobetainyl-coa:carnitine coa-transferase, domain 1"/>
    <property type="match status" value="1"/>
</dbReference>
<evidence type="ECO:0000313" key="2">
    <source>
        <dbReference type="EMBL" id="CCJ54600.1"/>
    </source>
</evidence>
<dbReference type="InterPro" id="IPR044855">
    <property type="entry name" value="CoA-Trfase_III_dom3_sf"/>
</dbReference>
<reference evidence="2 3" key="1">
    <citation type="journal article" date="2012" name="BMC Genomics">
        <title>Comparative genomics of the classical Bordetella subspecies: the evolution and exchange of virulence-associated diversity amongst closely related pathogens.</title>
        <authorList>
            <person name="Park J."/>
            <person name="Zhang Y."/>
            <person name="Buboltz A.M."/>
            <person name="Zhang X."/>
            <person name="Schuster S.C."/>
            <person name="Ahuja U."/>
            <person name="Liu M."/>
            <person name="Miller J.F."/>
            <person name="Sebaihia M."/>
            <person name="Bentley S.D."/>
            <person name="Parkhill J."/>
            <person name="Harvill E.T."/>
        </authorList>
    </citation>
    <scope>NUCLEOTIDE SEQUENCE [LARGE SCALE GENOMIC DNA]</scope>
    <source>
        <strain evidence="2 3">253</strain>
    </source>
</reference>
<sequence length="364" mass="38901">MPEPAEHLPRPLAGRRVVDLSQFIAGPTAAQYLADFGADVVKIESPQGDGVRTLQGNAYGSYYARSFNTGKRSQVLDLRVAADRAALDALLETADAFICNLAPSSLAKLDLQGPTLRARFPRLVIALVSGYGQQDDRVCMDTIAQCESGFALLNGDEDGSPRLSTSWPVDMFSGMYTGMSCAMAMLDPAGKGCLIDLSMMEVAAAMLIGPAALAVSEGDALGPPMGNRDRASAPSSIYRCADGHVYILGGVDTYWARLRPLIGADDAPFTERLRRAAHFDAQVEAWTLPQRRETVLARMRELQIPAGNVRPPEEALAMIRGLRPGAVSRALPSGEHVPAFPALFDGQRLPRTATPHVGGGRRAG</sequence>
<dbReference type="InterPro" id="IPR050483">
    <property type="entry name" value="CoA-transferase_III_domain"/>
</dbReference>
<dbReference type="Pfam" id="PF02515">
    <property type="entry name" value="CoA_transf_3"/>
    <property type="match status" value="1"/>
</dbReference>
<dbReference type="AlphaFoldDB" id="A0A0C6P513"/>
<dbReference type="EMBL" id="HE965806">
    <property type="protein sequence ID" value="CCJ54600.1"/>
    <property type="molecule type" value="Genomic_DNA"/>
</dbReference>
<dbReference type="Proteomes" id="UP000007564">
    <property type="component" value="Chromosome"/>
</dbReference>
<evidence type="ECO:0000256" key="1">
    <source>
        <dbReference type="ARBA" id="ARBA00022679"/>
    </source>
</evidence>
<dbReference type="HOGENOM" id="CLU_033975_2_1_4"/>
<dbReference type="RefSeq" id="WP_015064537.1">
    <property type="nucleotide sequence ID" value="NC_019382.1"/>
</dbReference>
<dbReference type="PANTHER" id="PTHR48207">
    <property type="entry name" value="SUCCINATE--HYDROXYMETHYLGLUTARATE COA-TRANSFERASE"/>
    <property type="match status" value="1"/>
</dbReference>
<dbReference type="InterPro" id="IPR003673">
    <property type="entry name" value="CoA-Trfase_fam_III"/>
</dbReference>
<evidence type="ECO:0000313" key="3">
    <source>
        <dbReference type="Proteomes" id="UP000007564"/>
    </source>
</evidence>
<evidence type="ECO:0008006" key="4">
    <source>
        <dbReference type="Google" id="ProtNLM"/>
    </source>
</evidence>
<dbReference type="PANTHER" id="PTHR48207:SF4">
    <property type="entry name" value="BLL6097 PROTEIN"/>
    <property type="match status" value="1"/>
</dbReference>
<organism evidence="2 3">
    <name type="scientific">Bordetella bronchiseptica 253</name>
    <dbReference type="NCBI Taxonomy" id="568707"/>
    <lineage>
        <taxon>Bacteria</taxon>
        <taxon>Pseudomonadati</taxon>
        <taxon>Pseudomonadota</taxon>
        <taxon>Betaproteobacteria</taxon>
        <taxon>Burkholderiales</taxon>
        <taxon>Alcaligenaceae</taxon>
        <taxon>Bordetella</taxon>
    </lineage>
</organism>
<dbReference type="KEGG" id="bbh:BN112_2683"/>
<accession>A0A0C6P513</accession>
<gene>
    <name evidence="2" type="ORF">BN112_2683</name>
</gene>
<dbReference type="OrthoDB" id="8688540at2"/>
<name>A0A0C6P513_BORBO</name>
<dbReference type="InterPro" id="IPR023606">
    <property type="entry name" value="CoA-Trfase_III_dom_1_sf"/>
</dbReference>
<dbReference type="SUPFAM" id="SSF89796">
    <property type="entry name" value="CoA-transferase family III (CaiB/BaiF)"/>
    <property type="match status" value="1"/>
</dbReference>
<keyword evidence="1" id="KW-0808">Transferase</keyword>
<proteinExistence type="predicted"/>
<dbReference type="GO" id="GO:0008410">
    <property type="term" value="F:CoA-transferase activity"/>
    <property type="evidence" value="ECO:0007669"/>
    <property type="project" value="TreeGrafter"/>
</dbReference>
<protein>
    <recommendedName>
        <fullName evidence="4">CoA transferase</fullName>
    </recommendedName>
</protein>